<keyword evidence="2" id="KW-1185">Reference proteome</keyword>
<gene>
    <name evidence="1" type="ORF">RT717_14850</name>
</gene>
<dbReference type="Pfam" id="PF16248">
    <property type="entry name" value="DUF4905"/>
    <property type="match status" value="1"/>
</dbReference>
<evidence type="ECO:0000313" key="1">
    <source>
        <dbReference type="EMBL" id="WOK04356.1"/>
    </source>
</evidence>
<accession>A0ABZ0IKR3</accession>
<name>A0ABZ0IKR3_9BACT</name>
<reference evidence="1 2" key="1">
    <citation type="journal article" date="2023" name="Microbiol. Resour. Announc.">
        <title>Complete Genome Sequence of Imperialibacter roseus strain P4T.</title>
        <authorList>
            <person name="Tizabi D.R."/>
            <person name="Bachvaroff T."/>
            <person name="Hill R.T."/>
        </authorList>
    </citation>
    <scope>NUCLEOTIDE SEQUENCE [LARGE SCALE GENOMIC DNA]</scope>
    <source>
        <strain evidence="1 2">P4T</strain>
    </source>
</reference>
<dbReference type="InterPro" id="IPR032595">
    <property type="entry name" value="DUF4905"/>
</dbReference>
<dbReference type="EMBL" id="CP136051">
    <property type="protein sequence ID" value="WOK04356.1"/>
    <property type="molecule type" value="Genomic_DNA"/>
</dbReference>
<proteinExistence type="predicted"/>
<protein>
    <submittedName>
        <fullName evidence="1">DUF4905 domain-containing protein</fullName>
    </submittedName>
</protein>
<organism evidence="1 2">
    <name type="scientific">Imperialibacter roseus</name>
    <dbReference type="NCBI Taxonomy" id="1324217"/>
    <lineage>
        <taxon>Bacteria</taxon>
        <taxon>Pseudomonadati</taxon>
        <taxon>Bacteroidota</taxon>
        <taxon>Cytophagia</taxon>
        <taxon>Cytophagales</taxon>
        <taxon>Flammeovirgaceae</taxon>
        <taxon>Imperialibacter</taxon>
    </lineage>
</organism>
<sequence>MSERLSPIFIHDFEQPIWQMALEPEKGLLALELRDLKEASVSFSLLDLHTQILVFDRYAFEEEWWMSIVTIKDNLLLIKQYHDSQQPEKQGLLAINIESMEVQWWLQNFQLLQLNSLSVSGKQHGESESIVKHYEINSGQELATDLVDKSNGQEQSIKAKYPTHYDSESPHLETIKSFIANYFNVKAVGACDYLEVEDLIVISWFYSEGSSYANVLSVIDSEGNIVIEEKIGTGLDAFAADTFFVLKNRLIFVSNKTQLIVYELFEGA</sequence>
<evidence type="ECO:0000313" key="2">
    <source>
        <dbReference type="Proteomes" id="UP001302349"/>
    </source>
</evidence>
<dbReference type="Proteomes" id="UP001302349">
    <property type="component" value="Chromosome"/>
</dbReference>
<dbReference type="RefSeq" id="WP_152000984.1">
    <property type="nucleotide sequence ID" value="NZ_CP136051.1"/>
</dbReference>